<evidence type="ECO:0000259" key="3">
    <source>
        <dbReference type="Pfam" id="PF09681"/>
    </source>
</evidence>
<reference evidence="4" key="1">
    <citation type="journal article" date="2021" name="Proc. Natl. Acad. Sci. U.S.A.">
        <title>A Catalog of Tens of Thousands of Viruses from Human Metagenomes Reveals Hidden Associations with Chronic Diseases.</title>
        <authorList>
            <person name="Tisza M.J."/>
            <person name="Buck C.B."/>
        </authorList>
    </citation>
    <scope>NUCLEOTIDE SEQUENCE</scope>
    <source>
        <strain evidence="4">CtGN02</strain>
    </source>
</reference>
<feature type="compositionally biased region" description="Basic and acidic residues" evidence="1">
    <location>
        <begin position="247"/>
        <end position="268"/>
    </location>
</feature>
<dbReference type="InterPro" id="IPR053162">
    <property type="entry name" value="DnaD"/>
</dbReference>
<dbReference type="Pfam" id="PF09681">
    <property type="entry name" value="Phage_rep_org_N"/>
    <property type="match status" value="1"/>
</dbReference>
<name>A0A8S5PJE1_9CAUD</name>
<feature type="domain" description="DnaB/C C-terminal" evidence="2">
    <location>
        <begin position="179"/>
        <end position="249"/>
    </location>
</feature>
<dbReference type="InterPro" id="IPR010056">
    <property type="entry name" value="Phage_rep_org__N"/>
</dbReference>
<organism evidence="4">
    <name type="scientific">Siphoviridae sp. ctGN02</name>
    <dbReference type="NCBI Taxonomy" id="2825411"/>
    <lineage>
        <taxon>Viruses</taxon>
        <taxon>Duplodnaviria</taxon>
        <taxon>Heunggongvirae</taxon>
        <taxon>Uroviricota</taxon>
        <taxon>Caudoviricetes</taxon>
    </lineage>
</organism>
<dbReference type="InterPro" id="IPR006343">
    <property type="entry name" value="DnaB/C_C"/>
</dbReference>
<protein>
    <submittedName>
        <fullName evidence="4">Replisome organizer</fullName>
    </submittedName>
</protein>
<dbReference type="EMBL" id="BK015441">
    <property type="protein sequence ID" value="DAE06717.1"/>
    <property type="molecule type" value="Genomic_DNA"/>
</dbReference>
<evidence type="ECO:0000256" key="1">
    <source>
        <dbReference type="SAM" id="MobiDB-lite"/>
    </source>
</evidence>
<evidence type="ECO:0000313" key="4">
    <source>
        <dbReference type="EMBL" id="DAE06717.1"/>
    </source>
</evidence>
<dbReference type="NCBIfam" id="TIGR01446">
    <property type="entry name" value="DnaD_dom"/>
    <property type="match status" value="1"/>
</dbReference>
<accession>A0A8S5PJE1</accession>
<proteinExistence type="predicted"/>
<dbReference type="SUPFAM" id="SSF158499">
    <property type="entry name" value="DnaD domain-like"/>
    <property type="match status" value="1"/>
</dbReference>
<sequence length="268" mass="31012">MSEIKWIKITTDIFDDEKICLIDALPDPDAILVIWFKILTLAGKHNSNGLLMMTDKVHYTDEMLATIFRRPLNTVRMAIGVFEQFGMIEIIDGIISLPNWEKHQNVDGMEKIKEQTRNRVAKYRKKQKNLALGNVTCNVTVTDGNALEEDKDKNKNRLDKDKNKKRITTTSSGSEENILELFQSEFRRLLSGFEIEEINHLLNENDVDLVKEALKIAINSGKPNIKYIGGILRNWQMNNVTTIEQIRQSEKKDKDKKEEQEAKDEWGY</sequence>
<dbReference type="Pfam" id="PF07261">
    <property type="entry name" value="DnaB_2"/>
    <property type="match status" value="1"/>
</dbReference>
<dbReference type="Gene3D" id="1.10.10.630">
    <property type="entry name" value="DnaD domain-like"/>
    <property type="match status" value="1"/>
</dbReference>
<dbReference type="InterPro" id="IPR034829">
    <property type="entry name" value="DnaD-like_sf"/>
</dbReference>
<feature type="region of interest" description="Disordered" evidence="1">
    <location>
        <begin position="246"/>
        <end position="268"/>
    </location>
</feature>
<feature type="domain" description="Phage replisome organiser N-terminal" evidence="3">
    <location>
        <begin position="6"/>
        <end position="125"/>
    </location>
</feature>
<evidence type="ECO:0000259" key="2">
    <source>
        <dbReference type="Pfam" id="PF07261"/>
    </source>
</evidence>
<dbReference type="PANTHER" id="PTHR37293">
    <property type="entry name" value="PHAGE REPLICATION PROTEIN-RELATED"/>
    <property type="match status" value="1"/>
</dbReference>
<dbReference type="NCBIfam" id="TIGR01714">
    <property type="entry name" value="phage_rep_org_N"/>
    <property type="match status" value="1"/>
</dbReference>
<dbReference type="PANTHER" id="PTHR37293:SF7">
    <property type="entry name" value="HYPOTHETICAL PHAGE PROTEIN"/>
    <property type="match status" value="1"/>
</dbReference>